<evidence type="ECO:0000256" key="7">
    <source>
        <dbReference type="ARBA" id="ARBA00023242"/>
    </source>
</evidence>
<dbReference type="GO" id="GO:0120293">
    <property type="term" value="C:dynein axonemal particle"/>
    <property type="evidence" value="ECO:0007669"/>
    <property type="project" value="UniProtKB-SubCell"/>
</dbReference>
<keyword evidence="6" id="KW-0524">Neurogenesis</keyword>
<sequence>MPLLVTDYSWTQTETTVYIHVPLKGTAAGKVDVVSTDEYLKVHFPPYLFEAFLFEPVNDDRSSAKIREGEAVISLSKTTNNMWRHLMRDTDDKIKKMQVRERALLKYQEKLCSESRSKAEKQRAERKYALETMMKLEQEERHSIQRIKDTERQRTTTEMETWQLRQKQRAEEKSQGKLHRDDQNKLRAEKQPQGHSGQSDRKQPADLPAPRTSRNIQVTFTPRVFPTALRESRAAEEEEWLRKQAEARRAVNADVEELGDLKEEDRNPEWLKNKGEQNKRIPALYSNRAACHLKLGNLHKAIEDSSQALDLLIPPVAANAAARARASVRRGSAFCRLQLYAEGLQDYQAALKIDPHNEALQTDTQRIQDIIQGSAAKTH</sequence>
<dbReference type="PANTHER" id="PTHR46492:SF1">
    <property type="entry name" value="DYNEIN AXONEMAL ASSEMBLY FACTOR 4"/>
    <property type="match status" value="1"/>
</dbReference>
<feature type="compositionally biased region" description="Basic and acidic residues" evidence="12">
    <location>
        <begin position="136"/>
        <end position="157"/>
    </location>
</feature>
<dbReference type="Pfam" id="PF04969">
    <property type="entry name" value="CS"/>
    <property type="match status" value="1"/>
</dbReference>
<dbReference type="CDD" id="cd06469">
    <property type="entry name" value="p23_DYX1C1_like"/>
    <property type="match status" value="1"/>
</dbReference>
<dbReference type="GO" id="GO:0005634">
    <property type="term" value="C:nucleus"/>
    <property type="evidence" value="ECO:0007669"/>
    <property type="project" value="UniProtKB-SubCell"/>
</dbReference>
<feature type="domain" description="CS" evidence="13">
    <location>
        <begin position="3"/>
        <end position="87"/>
    </location>
</feature>
<dbReference type="GO" id="GO:0030331">
    <property type="term" value="F:nuclear estrogen receptor binding"/>
    <property type="evidence" value="ECO:0007669"/>
    <property type="project" value="TreeGrafter"/>
</dbReference>
<dbReference type="GO" id="GO:0007368">
    <property type="term" value="P:determination of left/right symmetry"/>
    <property type="evidence" value="ECO:0007669"/>
    <property type="project" value="TreeGrafter"/>
</dbReference>
<evidence type="ECO:0000256" key="11">
    <source>
        <dbReference type="PROSITE-ProRule" id="PRU00339"/>
    </source>
</evidence>
<evidence type="ECO:0000256" key="12">
    <source>
        <dbReference type="SAM" id="MobiDB-lite"/>
    </source>
</evidence>
<dbReference type="Proteomes" id="UP000694890">
    <property type="component" value="Linkage group LG10"/>
</dbReference>
<dbReference type="PROSITE" id="PS50005">
    <property type="entry name" value="TPR"/>
    <property type="match status" value="1"/>
</dbReference>
<dbReference type="GO" id="GO:0036158">
    <property type="term" value="P:outer dynein arm assembly"/>
    <property type="evidence" value="ECO:0007669"/>
    <property type="project" value="TreeGrafter"/>
</dbReference>
<keyword evidence="5 11" id="KW-0802">TPR repeat</keyword>
<feature type="region of interest" description="Disordered" evidence="12">
    <location>
        <begin position="136"/>
        <end position="215"/>
    </location>
</feature>
<dbReference type="InterPro" id="IPR008978">
    <property type="entry name" value="HSP20-like_chaperone"/>
</dbReference>
<evidence type="ECO:0000256" key="9">
    <source>
        <dbReference type="ARBA" id="ARBA00024190"/>
    </source>
</evidence>
<evidence type="ECO:0000256" key="3">
    <source>
        <dbReference type="ARBA" id="ARBA00022490"/>
    </source>
</evidence>
<dbReference type="InterPro" id="IPR007052">
    <property type="entry name" value="CS_dom"/>
</dbReference>
<evidence type="ECO:0000256" key="2">
    <source>
        <dbReference type="ARBA" id="ARBA00004487"/>
    </source>
</evidence>
<dbReference type="GeneID" id="108902238"/>
<dbReference type="InterPro" id="IPR019734">
    <property type="entry name" value="TPR_rpt"/>
</dbReference>
<feature type="compositionally biased region" description="Basic and acidic residues" evidence="12">
    <location>
        <begin position="168"/>
        <end position="204"/>
    </location>
</feature>
<dbReference type="InterPro" id="IPR011990">
    <property type="entry name" value="TPR-like_helical_dom_sf"/>
</dbReference>
<evidence type="ECO:0000256" key="4">
    <source>
        <dbReference type="ARBA" id="ARBA00022737"/>
    </source>
</evidence>
<reference evidence="15" key="1">
    <citation type="submission" date="2025-08" db="UniProtKB">
        <authorList>
            <consortium name="RefSeq"/>
        </authorList>
    </citation>
    <scope>IDENTIFICATION</scope>
    <source>
        <tissue evidence="15">Brain</tissue>
    </source>
</reference>
<keyword evidence="4" id="KW-0677">Repeat</keyword>
<dbReference type="Gene3D" id="1.25.40.10">
    <property type="entry name" value="Tetratricopeptide repeat domain"/>
    <property type="match status" value="1"/>
</dbReference>
<keyword evidence="7" id="KW-0539">Nucleus</keyword>
<evidence type="ECO:0000256" key="1">
    <source>
        <dbReference type="ARBA" id="ARBA00004123"/>
    </source>
</evidence>
<proteinExistence type="predicted"/>
<keyword evidence="8" id="KW-0966">Cell projection</keyword>
<dbReference type="InterPro" id="IPR052004">
    <property type="entry name" value="Dynein_assembly_factor_4"/>
</dbReference>
<evidence type="ECO:0000256" key="6">
    <source>
        <dbReference type="ARBA" id="ARBA00022902"/>
    </source>
</evidence>
<dbReference type="GO" id="GO:0003351">
    <property type="term" value="P:epithelial cilium movement involved in extracellular fluid movement"/>
    <property type="evidence" value="ECO:0007669"/>
    <property type="project" value="TreeGrafter"/>
</dbReference>
<protein>
    <recommendedName>
        <fullName evidence="10">Dynein axonemal assembly factor 4</fullName>
    </recommendedName>
</protein>
<dbReference type="SUPFAM" id="SSF48452">
    <property type="entry name" value="TPR-like"/>
    <property type="match status" value="1"/>
</dbReference>
<name>A0AAJ7VL93_LATCA</name>
<dbReference type="GO" id="GO:0043005">
    <property type="term" value="C:neuron projection"/>
    <property type="evidence" value="ECO:0007669"/>
    <property type="project" value="UniProtKB-SubCell"/>
</dbReference>
<evidence type="ECO:0000256" key="5">
    <source>
        <dbReference type="ARBA" id="ARBA00022803"/>
    </source>
</evidence>
<dbReference type="InterPro" id="IPR037894">
    <property type="entry name" value="CS_DYX1C1"/>
</dbReference>
<dbReference type="AlphaFoldDB" id="A0AAJ7VL93"/>
<dbReference type="SMART" id="SM00028">
    <property type="entry name" value="TPR"/>
    <property type="match status" value="2"/>
</dbReference>
<keyword evidence="3" id="KW-0963">Cytoplasm</keyword>
<evidence type="ECO:0000259" key="13">
    <source>
        <dbReference type="PROSITE" id="PS51203"/>
    </source>
</evidence>
<evidence type="ECO:0000313" key="14">
    <source>
        <dbReference type="Proteomes" id="UP000694890"/>
    </source>
</evidence>
<dbReference type="PROSITE" id="PS51203">
    <property type="entry name" value="CS"/>
    <property type="match status" value="1"/>
</dbReference>
<dbReference type="RefSeq" id="XP_018559517.1">
    <property type="nucleotide sequence ID" value="XM_018704001.2"/>
</dbReference>
<gene>
    <name evidence="15" type="primary">LOC108902238</name>
</gene>
<dbReference type="PANTHER" id="PTHR46492">
    <property type="entry name" value="DYNEIN ASSEMBLY FACTOR 4, AXONEMAL"/>
    <property type="match status" value="1"/>
</dbReference>
<dbReference type="GO" id="GO:0005576">
    <property type="term" value="C:extracellular region"/>
    <property type="evidence" value="ECO:0007669"/>
    <property type="project" value="GOC"/>
</dbReference>
<comment type="subcellular location">
    <subcellularLocation>
        <location evidence="2">Cell projection</location>
        <location evidence="2">Neuron projection</location>
    </subcellularLocation>
    <subcellularLocation>
        <location evidence="9">Dynein axonemal particle</location>
    </subcellularLocation>
    <subcellularLocation>
        <location evidence="1">Nucleus</location>
    </subcellularLocation>
</comment>
<feature type="repeat" description="TPR" evidence="11">
    <location>
        <begin position="324"/>
        <end position="357"/>
    </location>
</feature>
<evidence type="ECO:0000313" key="15">
    <source>
        <dbReference type="RefSeq" id="XP_018559517.1"/>
    </source>
</evidence>
<accession>A0AAJ7VL93</accession>
<organism evidence="14 15">
    <name type="scientific">Lates calcarifer</name>
    <name type="common">Barramundi</name>
    <name type="synonym">Holocentrus calcarifer</name>
    <dbReference type="NCBI Taxonomy" id="8187"/>
    <lineage>
        <taxon>Eukaryota</taxon>
        <taxon>Metazoa</taxon>
        <taxon>Chordata</taxon>
        <taxon>Craniata</taxon>
        <taxon>Vertebrata</taxon>
        <taxon>Euteleostomi</taxon>
        <taxon>Actinopterygii</taxon>
        <taxon>Neopterygii</taxon>
        <taxon>Teleostei</taxon>
        <taxon>Neoteleostei</taxon>
        <taxon>Acanthomorphata</taxon>
        <taxon>Carangaria</taxon>
        <taxon>Carangaria incertae sedis</taxon>
        <taxon>Centropomidae</taxon>
        <taxon>Lates</taxon>
    </lineage>
</organism>
<dbReference type="GO" id="GO:0007507">
    <property type="term" value="P:heart development"/>
    <property type="evidence" value="ECO:0007669"/>
    <property type="project" value="TreeGrafter"/>
</dbReference>
<evidence type="ECO:0000256" key="8">
    <source>
        <dbReference type="ARBA" id="ARBA00023273"/>
    </source>
</evidence>
<dbReference type="GO" id="GO:0007399">
    <property type="term" value="P:nervous system development"/>
    <property type="evidence" value="ECO:0007669"/>
    <property type="project" value="UniProtKB-KW"/>
</dbReference>
<evidence type="ECO:0000256" key="10">
    <source>
        <dbReference type="ARBA" id="ARBA00024430"/>
    </source>
</evidence>
<dbReference type="GO" id="GO:0036159">
    <property type="term" value="P:inner dynein arm assembly"/>
    <property type="evidence" value="ECO:0007669"/>
    <property type="project" value="TreeGrafter"/>
</dbReference>
<dbReference type="SUPFAM" id="SSF49764">
    <property type="entry name" value="HSP20-like chaperones"/>
    <property type="match status" value="1"/>
</dbReference>
<dbReference type="Gene3D" id="2.60.40.790">
    <property type="match status" value="1"/>
</dbReference>